<feature type="domain" description="Metallo-beta-lactamase" evidence="1">
    <location>
        <begin position="22"/>
        <end position="183"/>
    </location>
</feature>
<dbReference type="EMBL" id="JACRSO010000003">
    <property type="protein sequence ID" value="MBC8529532.1"/>
    <property type="molecule type" value="Genomic_DNA"/>
</dbReference>
<evidence type="ECO:0000313" key="2">
    <source>
        <dbReference type="EMBL" id="MBC8529532.1"/>
    </source>
</evidence>
<dbReference type="PANTHER" id="PTHR42951">
    <property type="entry name" value="METALLO-BETA-LACTAMASE DOMAIN-CONTAINING"/>
    <property type="match status" value="1"/>
</dbReference>
<dbReference type="InterPro" id="IPR001279">
    <property type="entry name" value="Metallo-B-lactamas"/>
</dbReference>
<dbReference type="Pfam" id="PF00753">
    <property type="entry name" value="Lactamase_B"/>
    <property type="match status" value="1"/>
</dbReference>
<dbReference type="AlphaFoldDB" id="A0A926HJ52"/>
<organism evidence="2 3">
    <name type="scientific">Luoshenia tenuis</name>
    <dbReference type="NCBI Taxonomy" id="2763654"/>
    <lineage>
        <taxon>Bacteria</taxon>
        <taxon>Bacillati</taxon>
        <taxon>Bacillota</taxon>
        <taxon>Clostridia</taxon>
        <taxon>Christensenellales</taxon>
        <taxon>Christensenellaceae</taxon>
        <taxon>Luoshenia</taxon>
    </lineage>
</organism>
<dbReference type="SMART" id="SM00849">
    <property type="entry name" value="Lactamase_B"/>
    <property type="match status" value="1"/>
</dbReference>
<dbReference type="PANTHER" id="PTHR42951:SF22">
    <property type="entry name" value="METALLO BETA-LACTAMASE SUPERFAMILY LIPOPROTEIN"/>
    <property type="match status" value="1"/>
</dbReference>
<comment type="caution">
    <text evidence="2">The sequence shown here is derived from an EMBL/GenBank/DDBJ whole genome shotgun (WGS) entry which is preliminary data.</text>
</comment>
<reference evidence="2" key="1">
    <citation type="submission" date="2020-08" db="EMBL/GenBank/DDBJ databases">
        <title>Genome public.</title>
        <authorList>
            <person name="Liu C."/>
            <person name="Sun Q."/>
        </authorList>
    </citation>
    <scope>NUCLEOTIDE SEQUENCE</scope>
    <source>
        <strain evidence="2">NSJ-44</strain>
    </source>
</reference>
<protein>
    <submittedName>
        <fullName evidence="2">MBL fold metallo-hydrolase</fullName>
    </submittedName>
</protein>
<keyword evidence="3" id="KW-1185">Reference proteome</keyword>
<dbReference type="CDD" id="cd07712">
    <property type="entry name" value="MBLAC2-like_MBL-fold"/>
    <property type="match status" value="1"/>
</dbReference>
<dbReference type="Proteomes" id="UP000654279">
    <property type="component" value="Unassembled WGS sequence"/>
</dbReference>
<evidence type="ECO:0000313" key="3">
    <source>
        <dbReference type="Proteomes" id="UP000654279"/>
    </source>
</evidence>
<evidence type="ECO:0000259" key="1">
    <source>
        <dbReference type="SMART" id="SM00849"/>
    </source>
</evidence>
<dbReference type="SUPFAM" id="SSF56281">
    <property type="entry name" value="Metallo-hydrolase/oxidoreductase"/>
    <property type="match status" value="1"/>
</dbReference>
<dbReference type="InterPro" id="IPR050855">
    <property type="entry name" value="NDM-1-like"/>
</dbReference>
<proteinExistence type="predicted"/>
<sequence length="231" mass="25639">MDANHYQVFGIGEKSWRIDEDWTRFFLFEGSERALLVDTGFGQGDIRALVEGLTERPVMVVNTHADWDHCGGNAAFACAYMHPSDFEHYHQSDAGRGRQALPLWEGDVIDLGGRCFEVILIPGHTPGSIALLDAQERILLSGDSVQAGSIHLFGRWRDMDAYQASLEKLIGLQARFDTIYPSHGPATVGKELLPRLLEGARRAQAGQIKGVPSPDRPADIYDIGEAEFLYR</sequence>
<name>A0A926HJ52_9FIRM</name>
<dbReference type="RefSeq" id="WP_249285362.1">
    <property type="nucleotide sequence ID" value="NZ_JACRSO010000003.1"/>
</dbReference>
<gene>
    <name evidence="2" type="ORF">H8699_08850</name>
</gene>
<dbReference type="Gene3D" id="3.60.15.10">
    <property type="entry name" value="Ribonuclease Z/Hydroxyacylglutathione hydrolase-like"/>
    <property type="match status" value="1"/>
</dbReference>
<accession>A0A926HJ52</accession>
<dbReference type="InterPro" id="IPR036866">
    <property type="entry name" value="RibonucZ/Hydroxyglut_hydro"/>
</dbReference>